<comment type="cofactor">
    <cofactor evidence="3">
        <name>Mg(2+)</name>
        <dbReference type="ChEBI" id="CHEBI:18420"/>
    </cofactor>
    <text evidence="3">Binds 2 magnesium ions per subunit.</text>
</comment>
<keyword evidence="3" id="KW-0479">Metal-binding</keyword>
<dbReference type="SUPFAM" id="SSF101478">
    <property type="entry name" value="ADP-ribosylglycohydrolase"/>
    <property type="match status" value="1"/>
</dbReference>
<dbReference type="Proteomes" id="UP000334990">
    <property type="component" value="Unassembled WGS sequence"/>
</dbReference>
<sequence>MTITRQVAAAIRGAVAGDALGVPWETAPPERVDRDRLFDLPSSRGWPAGTTSDDTSQLMIVARLLAGEATPTAGEFLRRLAAEADQIRGMGSTTRRALRNFAAGEPLPEISPQGRATNGAAMRIAPAGWVVPPGDPARRRALVTELSGGTHPHPVAIGAASIVSAMASQALDDATGILPAAVAEADHLGLAEFEAVRRAAAGTWTPPLAGIPTEAATTVAAVVHSIRHSTDLVAAQIHAVTLGGDTDTVAAIVGGILGGVPGQPVPPWWPRVRFPEDAEVDALAARLAAVRAL</sequence>
<dbReference type="AlphaFoldDB" id="A0A5M3VTR3"/>
<dbReference type="InterPro" id="IPR036705">
    <property type="entry name" value="Ribosyl_crysJ1_sf"/>
</dbReference>
<keyword evidence="2 4" id="KW-0378">Hydrolase</keyword>
<dbReference type="RefSeq" id="WP_170316865.1">
    <property type="nucleotide sequence ID" value="NZ_BAAABN010000043.1"/>
</dbReference>
<protein>
    <submittedName>
        <fullName evidence="4">ADP-ribosylglycohydrolase</fullName>
    </submittedName>
</protein>
<dbReference type="PANTHER" id="PTHR16222">
    <property type="entry name" value="ADP-RIBOSYLGLYCOHYDROLASE"/>
    <property type="match status" value="1"/>
</dbReference>
<dbReference type="Pfam" id="PF03747">
    <property type="entry name" value="ADP_ribosyl_GH"/>
    <property type="match status" value="1"/>
</dbReference>
<feature type="binding site" evidence="3">
    <location>
        <position position="247"/>
    </location>
    <ligand>
        <name>Mg(2+)</name>
        <dbReference type="ChEBI" id="CHEBI:18420"/>
        <label>1</label>
    </ligand>
</feature>
<accession>A0A5M3VTR3</accession>
<name>A0A5M3VTR3_9ACTN</name>
<evidence type="ECO:0000256" key="1">
    <source>
        <dbReference type="ARBA" id="ARBA00010702"/>
    </source>
</evidence>
<dbReference type="EMBL" id="BLAD01000042">
    <property type="protein sequence ID" value="GER99913.1"/>
    <property type="molecule type" value="Genomic_DNA"/>
</dbReference>
<evidence type="ECO:0000256" key="3">
    <source>
        <dbReference type="PIRSR" id="PIRSR605502-1"/>
    </source>
</evidence>
<feature type="binding site" evidence="3">
    <location>
        <position position="248"/>
    </location>
    <ligand>
        <name>Mg(2+)</name>
        <dbReference type="ChEBI" id="CHEBI:18420"/>
        <label>1</label>
    </ligand>
</feature>
<feature type="binding site" evidence="3">
    <location>
        <position position="245"/>
    </location>
    <ligand>
        <name>Mg(2+)</name>
        <dbReference type="ChEBI" id="CHEBI:18420"/>
        <label>1</label>
    </ligand>
</feature>
<keyword evidence="5" id="KW-1185">Reference proteome</keyword>
<comment type="caution">
    <text evidence="4">The sequence shown here is derived from an EMBL/GenBank/DDBJ whole genome shotgun (WGS) entry which is preliminary data.</text>
</comment>
<dbReference type="GO" id="GO:0016787">
    <property type="term" value="F:hydrolase activity"/>
    <property type="evidence" value="ECO:0007669"/>
    <property type="project" value="UniProtKB-KW"/>
</dbReference>
<dbReference type="GO" id="GO:0046872">
    <property type="term" value="F:metal ion binding"/>
    <property type="evidence" value="ECO:0007669"/>
    <property type="project" value="UniProtKB-KW"/>
</dbReference>
<dbReference type="InterPro" id="IPR050792">
    <property type="entry name" value="ADP-ribosylglycohydrolase"/>
</dbReference>
<dbReference type="Gene3D" id="1.10.4080.10">
    <property type="entry name" value="ADP-ribosylation/Crystallin J1"/>
    <property type="match status" value="1"/>
</dbReference>
<feature type="binding site" evidence="3">
    <location>
        <position position="53"/>
    </location>
    <ligand>
        <name>Mg(2+)</name>
        <dbReference type="ChEBI" id="CHEBI:18420"/>
        <label>1</label>
    </ligand>
</feature>
<feature type="binding site" evidence="3">
    <location>
        <position position="52"/>
    </location>
    <ligand>
        <name>Mg(2+)</name>
        <dbReference type="ChEBI" id="CHEBI:18420"/>
        <label>1</label>
    </ligand>
</feature>
<evidence type="ECO:0000313" key="4">
    <source>
        <dbReference type="EMBL" id="GER99913.1"/>
    </source>
</evidence>
<keyword evidence="3" id="KW-0460">Magnesium</keyword>
<dbReference type="PANTHER" id="PTHR16222:SF24">
    <property type="entry name" value="ADP-RIBOSYLHYDROLASE ARH3"/>
    <property type="match status" value="1"/>
</dbReference>
<evidence type="ECO:0000256" key="2">
    <source>
        <dbReference type="ARBA" id="ARBA00022801"/>
    </source>
</evidence>
<organism evidence="4 5">
    <name type="scientific">Acrocarpospora corrugata</name>
    <dbReference type="NCBI Taxonomy" id="35763"/>
    <lineage>
        <taxon>Bacteria</taxon>
        <taxon>Bacillati</taxon>
        <taxon>Actinomycetota</taxon>
        <taxon>Actinomycetes</taxon>
        <taxon>Streptosporangiales</taxon>
        <taxon>Streptosporangiaceae</taxon>
        <taxon>Acrocarpospora</taxon>
    </lineage>
</organism>
<proteinExistence type="inferred from homology"/>
<comment type="similarity">
    <text evidence="1">Belongs to the ADP-ribosylglycohydrolase family.</text>
</comment>
<feature type="binding site" evidence="3">
    <location>
        <position position="54"/>
    </location>
    <ligand>
        <name>Mg(2+)</name>
        <dbReference type="ChEBI" id="CHEBI:18420"/>
        <label>1</label>
    </ligand>
</feature>
<gene>
    <name evidence="4" type="primary">draG</name>
    <name evidence="4" type="ORF">Acor_19770</name>
</gene>
<dbReference type="InterPro" id="IPR005502">
    <property type="entry name" value="Ribosyl_crysJ1"/>
</dbReference>
<reference evidence="4 5" key="1">
    <citation type="submission" date="2019-10" db="EMBL/GenBank/DDBJ databases">
        <title>Whole genome shotgun sequence of Acrocarpospora corrugata NBRC 13972.</title>
        <authorList>
            <person name="Ichikawa N."/>
            <person name="Kimura A."/>
            <person name="Kitahashi Y."/>
            <person name="Komaki H."/>
            <person name="Oguchi A."/>
        </authorList>
    </citation>
    <scope>NUCLEOTIDE SEQUENCE [LARGE SCALE GENOMIC DNA]</scope>
    <source>
        <strain evidence="4 5">NBRC 13972</strain>
    </source>
</reference>
<evidence type="ECO:0000313" key="5">
    <source>
        <dbReference type="Proteomes" id="UP000334990"/>
    </source>
</evidence>